<dbReference type="GO" id="GO:0003755">
    <property type="term" value="F:peptidyl-prolyl cis-trans isomerase activity"/>
    <property type="evidence" value="ECO:0007669"/>
    <property type="project" value="UniProtKB-KW"/>
</dbReference>
<dbReference type="SUPFAM" id="SSF54534">
    <property type="entry name" value="FKBP-like"/>
    <property type="match status" value="1"/>
</dbReference>
<dbReference type="AlphaFoldDB" id="A1K2V8"/>
<dbReference type="Pfam" id="PF00639">
    <property type="entry name" value="Rotamase"/>
    <property type="match status" value="1"/>
</dbReference>
<dbReference type="InterPro" id="IPR046357">
    <property type="entry name" value="PPIase_dom_sf"/>
</dbReference>
<dbReference type="EMBL" id="AM406670">
    <property type="protein sequence ID" value="CAL93163.1"/>
    <property type="molecule type" value="Genomic_DNA"/>
</dbReference>
<dbReference type="NCBIfam" id="TIGR02933">
    <property type="entry name" value="nifM_nitrog"/>
    <property type="match status" value="1"/>
</dbReference>
<dbReference type="Proteomes" id="UP000002588">
    <property type="component" value="Chromosome"/>
</dbReference>
<evidence type="ECO:0000256" key="2">
    <source>
        <dbReference type="ARBA" id="ARBA00007656"/>
    </source>
</evidence>
<evidence type="ECO:0000256" key="1">
    <source>
        <dbReference type="ARBA" id="ARBA00000971"/>
    </source>
</evidence>
<dbReference type="PANTHER" id="PTHR47245">
    <property type="entry name" value="PEPTIDYLPROLYL ISOMERASE"/>
    <property type="match status" value="1"/>
</dbReference>
<evidence type="ECO:0000256" key="6">
    <source>
        <dbReference type="PROSITE-ProRule" id="PRU00278"/>
    </source>
</evidence>
<comment type="catalytic activity">
    <reaction evidence="1">
        <text>[protein]-peptidylproline (omega=180) = [protein]-peptidylproline (omega=0)</text>
        <dbReference type="Rhea" id="RHEA:16237"/>
        <dbReference type="Rhea" id="RHEA-COMP:10747"/>
        <dbReference type="Rhea" id="RHEA-COMP:10748"/>
        <dbReference type="ChEBI" id="CHEBI:83833"/>
        <dbReference type="ChEBI" id="CHEBI:83834"/>
        <dbReference type="EC" id="5.2.1.8"/>
    </reaction>
</comment>
<gene>
    <name evidence="8" type="primary">nifM</name>
    <name evidence="8" type="ordered locus">azo0546</name>
</gene>
<name>A1K2V8_AZOSB</name>
<dbReference type="InterPro" id="IPR027304">
    <property type="entry name" value="Trigger_fact/SurA_dom_sf"/>
</dbReference>
<evidence type="ECO:0000259" key="7">
    <source>
        <dbReference type="PROSITE" id="PS50198"/>
    </source>
</evidence>
<keyword evidence="5 6" id="KW-0413">Isomerase</keyword>
<dbReference type="SUPFAM" id="SSF109998">
    <property type="entry name" value="Triger factor/SurA peptide-binding domain-like"/>
    <property type="match status" value="1"/>
</dbReference>
<dbReference type="Gene3D" id="3.10.50.40">
    <property type="match status" value="1"/>
</dbReference>
<dbReference type="RefSeq" id="WP_011764281.1">
    <property type="nucleotide sequence ID" value="NC_008702.1"/>
</dbReference>
<dbReference type="PROSITE" id="PS01096">
    <property type="entry name" value="PPIC_PPIASE_1"/>
    <property type="match status" value="1"/>
</dbReference>
<dbReference type="KEGG" id="azo:azo0546"/>
<dbReference type="InterPro" id="IPR023058">
    <property type="entry name" value="PPIase_PpiC_CS"/>
</dbReference>
<accession>A1K2V8</accession>
<evidence type="ECO:0000256" key="5">
    <source>
        <dbReference type="ARBA" id="ARBA00023235"/>
    </source>
</evidence>
<dbReference type="STRING" id="62928.azo0546"/>
<dbReference type="HOGENOM" id="CLU_034646_5_3_4"/>
<keyword evidence="4 6" id="KW-0697">Rotamase</keyword>
<evidence type="ECO:0000313" key="8">
    <source>
        <dbReference type="EMBL" id="CAL93163.1"/>
    </source>
</evidence>
<comment type="similarity">
    <text evidence="2">Belongs to the PpiC/parvulin rotamase family.</text>
</comment>
<feature type="domain" description="PpiC" evidence="7">
    <location>
        <begin position="135"/>
        <end position="237"/>
    </location>
</feature>
<keyword evidence="9" id="KW-1185">Reference proteome</keyword>
<evidence type="ECO:0000256" key="4">
    <source>
        <dbReference type="ARBA" id="ARBA00023110"/>
    </source>
</evidence>
<dbReference type="OrthoDB" id="9812372at2"/>
<dbReference type="PANTHER" id="PTHR47245:SF2">
    <property type="entry name" value="PEPTIDYL-PROLYL CIS-TRANS ISOMERASE HP_0175-RELATED"/>
    <property type="match status" value="1"/>
</dbReference>
<evidence type="ECO:0000313" key="9">
    <source>
        <dbReference type="Proteomes" id="UP000002588"/>
    </source>
</evidence>
<reference evidence="8 9" key="1">
    <citation type="journal article" date="2006" name="Nat. Biotechnol.">
        <title>Complete genome of the mutualistic, N2-fixing grass endophyte Azoarcus sp. strain BH72.</title>
        <authorList>
            <person name="Krause A."/>
            <person name="Ramakumar A."/>
            <person name="Bartels D."/>
            <person name="Battistoni F."/>
            <person name="Bekel T."/>
            <person name="Boch J."/>
            <person name="Boehm M."/>
            <person name="Friedrich F."/>
            <person name="Hurek T."/>
            <person name="Krause L."/>
            <person name="Linke B."/>
            <person name="McHardy A.C."/>
            <person name="Sarkar A."/>
            <person name="Schneiker S."/>
            <person name="Syed A.A."/>
            <person name="Thauer R."/>
            <person name="Vorhoelter F.-J."/>
            <person name="Weidner S."/>
            <person name="Puehler A."/>
            <person name="Reinhold-Hurek B."/>
            <person name="Kaiser O."/>
            <person name="Goesmann A."/>
        </authorList>
    </citation>
    <scope>NUCLEOTIDE SEQUENCE [LARGE SCALE GENOMIC DNA]</scope>
    <source>
        <strain evidence="8 9">BH72</strain>
    </source>
</reference>
<protein>
    <recommendedName>
        <fullName evidence="3">peptidylprolyl isomerase</fullName>
        <ecNumber evidence="3">5.2.1.8</ecNumber>
    </recommendedName>
</protein>
<evidence type="ECO:0000256" key="3">
    <source>
        <dbReference type="ARBA" id="ARBA00013194"/>
    </source>
</evidence>
<dbReference type="InterPro" id="IPR050245">
    <property type="entry name" value="PrsA_foldase"/>
</dbReference>
<sequence>MSAQVYYELKAALALFSKSPGALDDAENARVKAVARRYTEIESVVLASSEAQGVCLAEGAVDKAVGEIRGRYEDEGAFALELEAAGLDLPGLTAALQRDLLVEAVMERVGARAGSVDETEAEIFYYAHVDRFRAPERRTVRHILVTINDAYPDNRREVASRRIHEICKRLNNKPERFEEQAMKHSECPTALNGGLLGELPRGTLYPELDAVLFEMKAGQLSGVVESEIGFHLLRCDAIQPERVLSFAEVSESLRQQLTAERGRKDARRWLTELLKRTTAEAVATN</sequence>
<dbReference type="EC" id="5.2.1.8" evidence="3"/>
<dbReference type="InterPro" id="IPR014282">
    <property type="entry name" value="Nitrogen_fix_NifM"/>
</dbReference>
<dbReference type="PROSITE" id="PS50198">
    <property type="entry name" value="PPIC_PPIASE_2"/>
    <property type="match status" value="1"/>
</dbReference>
<dbReference type="eggNOG" id="COG0760">
    <property type="taxonomic scope" value="Bacteria"/>
</dbReference>
<organism evidence="8 9">
    <name type="scientific">Azoarcus sp. (strain BH72)</name>
    <dbReference type="NCBI Taxonomy" id="418699"/>
    <lineage>
        <taxon>Bacteria</taxon>
        <taxon>Pseudomonadati</taxon>
        <taxon>Pseudomonadota</taxon>
        <taxon>Betaproteobacteria</taxon>
        <taxon>Rhodocyclales</taxon>
        <taxon>Zoogloeaceae</taxon>
        <taxon>Azoarcus</taxon>
    </lineage>
</organism>
<proteinExistence type="inferred from homology"/>
<dbReference type="KEGG" id="aoa:dqs_0556"/>
<dbReference type="InterPro" id="IPR000297">
    <property type="entry name" value="PPIase_PpiC"/>
</dbReference>